<dbReference type="GeneID" id="83207284"/>
<protein>
    <submittedName>
        <fullName evidence="1">Uncharacterized protein</fullName>
    </submittedName>
</protein>
<sequence>MQKASLAVSPHGLKDCCSNNVDVEMLADKPCGAFVLQESVELIFSGEVGETTGLVQISMIRQSGKPTGRTRSMVDSCSPEFHFGSGYSLDTWATGQ</sequence>
<accession>A0A9W9N871</accession>
<keyword evidence="2" id="KW-1185">Reference proteome</keyword>
<dbReference type="RefSeq" id="XP_058325503.1">
    <property type="nucleotide sequence ID" value="XM_058479980.1"/>
</dbReference>
<dbReference type="AlphaFoldDB" id="A0A9W9N871"/>
<reference evidence="1" key="2">
    <citation type="journal article" date="2023" name="IMA Fungus">
        <title>Comparative genomic study of the Penicillium genus elucidates a diverse pangenome and 15 lateral gene transfer events.</title>
        <authorList>
            <person name="Petersen C."/>
            <person name="Sorensen T."/>
            <person name="Nielsen M.R."/>
            <person name="Sondergaard T.E."/>
            <person name="Sorensen J.L."/>
            <person name="Fitzpatrick D.A."/>
            <person name="Frisvad J.C."/>
            <person name="Nielsen K.L."/>
        </authorList>
    </citation>
    <scope>NUCLEOTIDE SEQUENCE</scope>
    <source>
        <strain evidence="1">IBT 19713</strain>
    </source>
</reference>
<dbReference type="EMBL" id="JAPQKS010000009">
    <property type="protein sequence ID" value="KAJ5215006.1"/>
    <property type="molecule type" value="Genomic_DNA"/>
</dbReference>
<reference evidence="1" key="1">
    <citation type="submission" date="2022-11" db="EMBL/GenBank/DDBJ databases">
        <authorList>
            <person name="Petersen C."/>
        </authorList>
    </citation>
    <scope>NUCLEOTIDE SEQUENCE</scope>
    <source>
        <strain evidence="1">IBT 19713</strain>
    </source>
</reference>
<dbReference type="Proteomes" id="UP001150941">
    <property type="component" value="Unassembled WGS sequence"/>
</dbReference>
<gene>
    <name evidence="1" type="ORF">N7468_010685</name>
</gene>
<evidence type="ECO:0000313" key="1">
    <source>
        <dbReference type="EMBL" id="KAJ5215006.1"/>
    </source>
</evidence>
<name>A0A9W9N871_9EURO</name>
<proteinExistence type="predicted"/>
<evidence type="ECO:0000313" key="2">
    <source>
        <dbReference type="Proteomes" id="UP001150941"/>
    </source>
</evidence>
<comment type="caution">
    <text evidence="1">The sequence shown here is derived from an EMBL/GenBank/DDBJ whole genome shotgun (WGS) entry which is preliminary data.</text>
</comment>
<organism evidence="1 2">
    <name type="scientific">Penicillium chermesinum</name>
    <dbReference type="NCBI Taxonomy" id="63820"/>
    <lineage>
        <taxon>Eukaryota</taxon>
        <taxon>Fungi</taxon>
        <taxon>Dikarya</taxon>
        <taxon>Ascomycota</taxon>
        <taxon>Pezizomycotina</taxon>
        <taxon>Eurotiomycetes</taxon>
        <taxon>Eurotiomycetidae</taxon>
        <taxon>Eurotiales</taxon>
        <taxon>Aspergillaceae</taxon>
        <taxon>Penicillium</taxon>
    </lineage>
</organism>